<dbReference type="OrthoDB" id="10024116at2759"/>
<dbReference type="GO" id="GO:0003676">
    <property type="term" value="F:nucleic acid binding"/>
    <property type="evidence" value="ECO:0007669"/>
    <property type="project" value="InterPro"/>
</dbReference>
<protein>
    <submittedName>
        <fullName evidence="1">Uncharacterized protein</fullName>
    </submittedName>
</protein>
<dbReference type="Gene3D" id="3.30.420.10">
    <property type="entry name" value="Ribonuclease H-like superfamily/Ribonuclease H"/>
    <property type="match status" value="1"/>
</dbReference>
<evidence type="ECO:0000313" key="2">
    <source>
        <dbReference type="Proteomes" id="UP000499080"/>
    </source>
</evidence>
<dbReference type="InterPro" id="IPR036397">
    <property type="entry name" value="RNaseH_sf"/>
</dbReference>
<dbReference type="EMBL" id="BGPR01002233">
    <property type="protein sequence ID" value="GBM70163.1"/>
    <property type="molecule type" value="Genomic_DNA"/>
</dbReference>
<gene>
    <name evidence="1" type="ORF">AVEN_1808_1</name>
</gene>
<accession>A0A4Y2HXX2</accession>
<dbReference type="AlphaFoldDB" id="A0A4Y2HXX2"/>
<dbReference type="Proteomes" id="UP000499080">
    <property type="component" value="Unassembled WGS sequence"/>
</dbReference>
<name>A0A4Y2HXX2_ARAVE</name>
<sequence length="91" mass="10388">MTANIYLDMLQIYAILQKQQLNFQQDGAPPHWGTDVRAFLTFPNRWKDVAAQLPGHQDLQTSLNWIFSVGATSKTKSTHVRSVMLKTFVPQ</sequence>
<reference evidence="1 2" key="1">
    <citation type="journal article" date="2019" name="Sci. Rep.">
        <title>Orb-weaving spider Araneus ventricosus genome elucidates the spidroin gene catalogue.</title>
        <authorList>
            <person name="Kono N."/>
            <person name="Nakamura H."/>
            <person name="Ohtoshi R."/>
            <person name="Moran D.A.P."/>
            <person name="Shinohara A."/>
            <person name="Yoshida Y."/>
            <person name="Fujiwara M."/>
            <person name="Mori M."/>
            <person name="Tomita M."/>
            <person name="Arakawa K."/>
        </authorList>
    </citation>
    <scope>NUCLEOTIDE SEQUENCE [LARGE SCALE GENOMIC DNA]</scope>
</reference>
<organism evidence="1 2">
    <name type="scientific">Araneus ventricosus</name>
    <name type="common">Orbweaver spider</name>
    <name type="synonym">Epeira ventricosa</name>
    <dbReference type="NCBI Taxonomy" id="182803"/>
    <lineage>
        <taxon>Eukaryota</taxon>
        <taxon>Metazoa</taxon>
        <taxon>Ecdysozoa</taxon>
        <taxon>Arthropoda</taxon>
        <taxon>Chelicerata</taxon>
        <taxon>Arachnida</taxon>
        <taxon>Araneae</taxon>
        <taxon>Araneomorphae</taxon>
        <taxon>Entelegynae</taxon>
        <taxon>Araneoidea</taxon>
        <taxon>Araneidae</taxon>
        <taxon>Araneus</taxon>
    </lineage>
</organism>
<proteinExistence type="predicted"/>
<comment type="caution">
    <text evidence="1">The sequence shown here is derived from an EMBL/GenBank/DDBJ whole genome shotgun (WGS) entry which is preliminary data.</text>
</comment>
<keyword evidence="2" id="KW-1185">Reference proteome</keyword>
<evidence type="ECO:0000313" key="1">
    <source>
        <dbReference type="EMBL" id="GBM70163.1"/>
    </source>
</evidence>